<feature type="non-terminal residue" evidence="6">
    <location>
        <position position="1"/>
    </location>
</feature>
<dbReference type="Gene3D" id="2.130.10.10">
    <property type="entry name" value="YVTN repeat-like/Quinoprotein amine dehydrogenase"/>
    <property type="match status" value="3"/>
</dbReference>
<dbReference type="InterPro" id="IPR029033">
    <property type="entry name" value="His_PPase_superfam"/>
</dbReference>
<evidence type="ECO:0000256" key="2">
    <source>
        <dbReference type="ARBA" id="ARBA00022737"/>
    </source>
</evidence>
<dbReference type="Gene3D" id="3.40.50.1240">
    <property type="entry name" value="Phosphoglycerate mutase-like"/>
    <property type="match status" value="2"/>
</dbReference>
<comment type="caution">
    <text evidence="6">The sequence shown here is derived from an EMBL/GenBank/DDBJ whole genome shotgun (WGS) entry which is preliminary data.</text>
</comment>
<evidence type="ECO:0000259" key="3">
    <source>
        <dbReference type="Pfam" id="PF05057"/>
    </source>
</evidence>
<protein>
    <submittedName>
        <fullName evidence="6">Uncharacterized protein</fullName>
    </submittedName>
</protein>
<dbReference type="InterPro" id="IPR054471">
    <property type="entry name" value="GPIID_WHD"/>
</dbReference>
<dbReference type="SUPFAM" id="SSF53254">
    <property type="entry name" value="Phosphoglycerate mutase-like"/>
    <property type="match status" value="1"/>
</dbReference>
<feature type="domain" description="DUF676" evidence="3">
    <location>
        <begin position="287"/>
        <end position="414"/>
    </location>
</feature>
<comment type="similarity">
    <text evidence="1">Belongs to the putative lipase ROG1 family.</text>
</comment>
<feature type="domain" description="GPI inositol-deacylase winged helix" evidence="4">
    <location>
        <begin position="832"/>
        <end position="921"/>
    </location>
</feature>
<dbReference type="InterPro" id="IPR015943">
    <property type="entry name" value="WD40/YVTN_repeat-like_dom_sf"/>
</dbReference>
<dbReference type="InterPro" id="IPR027417">
    <property type="entry name" value="P-loop_NTPase"/>
</dbReference>
<reference evidence="6 7" key="1">
    <citation type="submission" date="2018-05" db="EMBL/GenBank/DDBJ databases">
        <title>Draft genome sequence of Scytalidium lignicola DSM 105466, a ubiquitous saprotrophic fungus.</title>
        <authorList>
            <person name="Buettner E."/>
            <person name="Gebauer A.M."/>
            <person name="Hofrichter M."/>
            <person name="Liers C."/>
            <person name="Kellner H."/>
        </authorList>
    </citation>
    <scope>NUCLEOTIDE SEQUENCE [LARGE SCALE GENOMIC DNA]</scope>
    <source>
        <strain evidence="6 7">DSM 105466</strain>
    </source>
</reference>
<dbReference type="EMBL" id="NCSJ02000377">
    <property type="protein sequence ID" value="RFU24994.1"/>
    <property type="molecule type" value="Genomic_DNA"/>
</dbReference>
<dbReference type="InterPro" id="IPR007751">
    <property type="entry name" value="DUF676_lipase-like"/>
</dbReference>
<dbReference type="SUPFAM" id="SSF50998">
    <property type="entry name" value="Quinoprotein alcohol dehydrogenase-like"/>
    <property type="match status" value="1"/>
</dbReference>
<accession>A0A3E2GUZ0</accession>
<dbReference type="STRING" id="5539.A0A3E2GUZ0"/>
<dbReference type="OrthoDB" id="194358at2759"/>
<organism evidence="6 7">
    <name type="scientific">Scytalidium lignicola</name>
    <name type="common">Hyphomycete</name>
    <dbReference type="NCBI Taxonomy" id="5539"/>
    <lineage>
        <taxon>Eukaryota</taxon>
        <taxon>Fungi</taxon>
        <taxon>Dikarya</taxon>
        <taxon>Ascomycota</taxon>
        <taxon>Pezizomycotina</taxon>
        <taxon>Leotiomycetes</taxon>
        <taxon>Leotiomycetes incertae sedis</taxon>
        <taxon>Scytalidium</taxon>
    </lineage>
</organism>
<dbReference type="SMART" id="SM00855">
    <property type="entry name" value="PGAM"/>
    <property type="match status" value="1"/>
</dbReference>
<dbReference type="InterPro" id="IPR029058">
    <property type="entry name" value="AB_hydrolase_fold"/>
</dbReference>
<dbReference type="Gene3D" id="3.40.50.1820">
    <property type="entry name" value="alpha/beta hydrolase"/>
    <property type="match status" value="1"/>
</dbReference>
<dbReference type="InterPro" id="IPR011047">
    <property type="entry name" value="Quinoprotein_ADH-like_sf"/>
</dbReference>
<dbReference type="InterPro" id="IPR056884">
    <property type="entry name" value="NPHP3-like_N"/>
</dbReference>
<sequence length="1779" mass="199789">MSDQNATTPRVYIARHGETEWTINGRCTGKSEIPLTANGLNPRVRAQTTLDLLLGDAEKERLVKEGKISITEDIAEWDYGDYEGLKPHEIREHRKERDLDKDRSWDIWIDGCQGGESPQQVEKRLDALIQKIYDLQAPYIHGGPATDVLLVAHGHILRAFTKRWLKLGAVGRRGRIAGLSVPAPLGFYQQYSLGEAELAGVISRLRMGLDTDSAWDTKGYDALDTLRCETGVLSEDMHHALQPRRSFLSRTSKRRSGESDSLENIKGAFGLHTLHTSLSGSVNADLIFVHGLGGGSRSTWTKDSDPSLFWPKEWLSKDEAFQDVRLHTFGYNSDWGKESILGIHDFANTLLGCILDCPTIPRDSTVPIVLIGHSMGGLVIKRAYLLATRKREFATVASRVRVMFFLATPHRGAGLAQTLTKLLRLSGPRPFVTDLHRNSLAIQSINDEFPHCCQHLQLYSFFETIPTNFGIKKSLVVDKDLAIMGYANERRDYLDANHREVCKYASQDDPNYVKVRNALASALDFLRHSLELSQREIAHHQRRQLSMLLDVPDSPEDDFMAADILRMSGSCEWLIDRATFQGWLHGTGSPIYFLTAKPGTGKTVLSGKVVSHLRNLHHHCDFFFFQQGSKHKSNIAVFLLSIAWQMAASNERILEVCLEICKTNDELHKAGYRTIWRKLFLEGILKVKYKHTCYWVIDALDECENEADVIPFLIKIAEFCSTRIFLTSRNRYDSSQKLIPSAVQVLSEDIQQEDSKADIALYLDVNMDELPSFGEKDRKQIAAQILEKSQGCFLWVKLVFQELIDVHTPSDVQKILDEVPSDMNEMFAQILHAMSKTTYGKTLSKGILTWIVCSTRPLKTSELHEALQLDFNDSIDNIEASIKSCCGQLVYIDTQSRVQMIHLTARDFLLQQGTGSEFAIDETKGHLRLLYVCLQYLNGDHMKGPRRGKYRSGGIPKEYSDFASYACNSLCEHISHVSWMDKDALRSLIKLFNSTNVLSWIEYIARHSDLHLLIQTSNALSAFLQDSSPNTSLFAKELELLSSWATDLKLLVMRFGRDLKTYPSSIFYLIPPFCPPITALRKQFGSATRGISVRGLRVETWDDCLSIIVHTQETYLSVASSKAQFAIGCWSGKILLLNQMTGHEIGSLQHEEPVRLLKFGDKKNILVSAGSKVICVWDLALESQLWRFDTPQQCMALALNQQDRMLLGAFKDHRLKLWDLKDGNLTGEVDWTQGPTEMTARLYRRPVTAAFSMEAGLLAIVYRGHDILLWDLESNSLYDTYSRESGAVETSDKPYATAGVRCLVFGNAVNANLLASAYVDGGLIVFDTSTGEIKNSIDVFVHLLDCSPDGSTLAAADPSGTIQLFKFETMQLICRINPVEPSIKSLSFSQDSLHLLDIRGSRCRVWGPTVLVGQDKEPRDSASIPIITPNANVEPPENITLISSVACHDSGEIFFCGKEDGSVSVYDIKSGLSIKKLFSHAQGVTISLLYFEKDSHTLTSVDLSSRVMIHRLTHHHQSIEVVEGLFDHRVETSVDQLVHDAGLNHILVCTETTDMLWSISKDENVLVSTISYQDREPYRWVNHPTNPDHLILITNNKAHIFEWKTLKRLTGPTGILMEGNISSNLSIRSITPCFNDTTIVSTYREQNRPHSKARVVFWNISEFNLESVSITPIAAYSDFTGKVELLIGITSANLQQREQLVFLHEGNWICTVNSLSAKLDRFIKHFFFPADWLSTNLDLIVEVTTKGDIILVKGDEAAVVRRGLLASDVMGSGALTLPY</sequence>
<feature type="domain" description="Nephrocystin 3-like N-terminal" evidence="5">
    <location>
        <begin position="569"/>
        <end position="729"/>
    </location>
</feature>
<dbReference type="Gene3D" id="3.40.50.300">
    <property type="entry name" value="P-loop containing nucleotide triphosphate hydrolases"/>
    <property type="match status" value="1"/>
</dbReference>
<dbReference type="PANTHER" id="PTHR10039:SF16">
    <property type="entry name" value="GPI INOSITOL-DEACYLASE"/>
    <property type="match status" value="1"/>
</dbReference>
<evidence type="ECO:0000313" key="7">
    <source>
        <dbReference type="Proteomes" id="UP000258309"/>
    </source>
</evidence>
<evidence type="ECO:0000256" key="1">
    <source>
        <dbReference type="ARBA" id="ARBA00007920"/>
    </source>
</evidence>
<dbReference type="Pfam" id="PF05057">
    <property type="entry name" value="DUF676"/>
    <property type="match status" value="1"/>
</dbReference>
<dbReference type="InterPro" id="IPR001680">
    <property type="entry name" value="WD40_rpt"/>
</dbReference>
<dbReference type="Pfam" id="PF24883">
    <property type="entry name" value="NPHP3_N"/>
    <property type="match status" value="1"/>
</dbReference>
<evidence type="ECO:0000259" key="5">
    <source>
        <dbReference type="Pfam" id="PF24883"/>
    </source>
</evidence>
<dbReference type="OMA" id="NWTVGLE"/>
<evidence type="ECO:0000313" key="6">
    <source>
        <dbReference type="EMBL" id="RFU24994.1"/>
    </source>
</evidence>
<dbReference type="PANTHER" id="PTHR10039">
    <property type="entry name" value="AMELOGENIN"/>
    <property type="match status" value="1"/>
</dbReference>
<dbReference type="SUPFAM" id="SSF52540">
    <property type="entry name" value="P-loop containing nucleoside triphosphate hydrolases"/>
    <property type="match status" value="1"/>
</dbReference>
<proteinExistence type="inferred from homology"/>
<dbReference type="Pfam" id="PF00300">
    <property type="entry name" value="His_Phos_1"/>
    <property type="match status" value="2"/>
</dbReference>
<dbReference type="Proteomes" id="UP000258309">
    <property type="component" value="Unassembled WGS sequence"/>
</dbReference>
<dbReference type="InterPro" id="IPR036322">
    <property type="entry name" value="WD40_repeat_dom_sf"/>
</dbReference>
<keyword evidence="2" id="KW-0677">Repeat</keyword>
<feature type="non-terminal residue" evidence="6">
    <location>
        <position position="1779"/>
    </location>
</feature>
<gene>
    <name evidence="6" type="ORF">B7463_g11345</name>
</gene>
<dbReference type="CDD" id="cd07067">
    <property type="entry name" value="HP_PGM_like"/>
    <property type="match status" value="1"/>
</dbReference>
<dbReference type="SUPFAM" id="SSF53474">
    <property type="entry name" value="alpha/beta-Hydrolases"/>
    <property type="match status" value="1"/>
</dbReference>
<dbReference type="SMART" id="SM00320">
    <property type="entry name" value="WD40"/>
    <property type="match status" value="5"/>
</dbReference>
<name>A0A3E2GUZ0_SCYLI</name>
<dbReference type="SUPFAM" id="SSF50978">
    <property type="entry name" value="WD40 repeat-like"/>
    <property type="match status" value="1"/>
</dbReference>
<dbReference type="Pfam" id="PF22939">
    <property type="entry name" value="WHD_GPIID"/>
    <property type="match status" value="1"/>
</dbReference>
<dbReference type="InterPro" id="IPR013078">
    <property type="entry name" value="His_Pase_superF_clade-1"/>
</dbReference>
<evidence type="ECO:0000259" key="4">
    <source>
        <dbReference type="Pfam" id="PF22939"/>
    </source>
</evidence>
<keyword evidence="7" id="KW-1185">Reference proteome</keyword>